<dbReference type="SUPFAM" id="SSF53448">
    <property type="entry name" value="Nucleotide-diphospho-sugar transferases"/>
    <property type="match status" value="1"/>
</dbReference>
<proteinExistence type="predicted"/>
<dbReference type="InterPro" id="IPR029044">
    <property type="entry name" value="Nucleotide-diphossugar_trans"/>
</dbReference>
<evidence type="ECO:0000313" key="2">
    <source>
        <dbReference type="Proteomes" id="UP000178515"/>
    </source>
</evidence>
<comment type="caution">
    <text evidence="1">The sequence shown here is derived from an EMBL/GenBank/DDBJ whole genome shotgun (WGS) entry which is preliminary data.</text>
</comment>
<dbReference type="Proteomes" id="UP000178515">
    <property type="component" value="Unassembled WGS sequence"/>
</dbReference>
<dbReference type="Gene3D" id="3.90.550.10">
    <property type="entry name" value="Spore Coat Polysaccharide Biosynthesis Protein SpsA, Chain A"/>
    <property type="match status" value="1"/>
</dbReference>
<accession>A0A1G1Z604</accession>
<protein>
    <recommendedName>
        <fullName evidence="3">Nucleotidyl transferase domain-containing protein</fullName>
    </recommendedName>
</protein>
<organism evidence="1 2">
    <name type="scientific">Candidatus Colwellbacteria bacterium RIFCSPHIGHO2_12_FULL_44_17</name>
    <dbReference type="NCBI Taxonomy" id="1797689"/>
    <lineage>
        <taxon>Bacteria</taxon>
        <taxon>Candidatus Colwelliibacteriota</taxon>
    </lineage>
</organism>
<sequence>MVTMYKNLIFIAAGGKGRRLRETIPYLRDNDLPKSLGIFIKGVPVLAYQLSNLIKVKDYQILLAFNDEKSIEVFKNFVRKGLIPKHNYLYFVDLYKTSNTMIDVLRGSKIQDVLHKGFETVITTSGDIYYNSEHVHEMVNLYKRFKCNVQTVRPLKKYMAMLKRHFHPIENSQGFLKKVKISTVIPKEIASHPQLLIASAFKTYLSVPKGTLESEFVIKALERGEKFRVIRPKQYVNVNLPRDYKMLKKIFNLYETS</sequence>
<reference evidence="1 2" key="1">
    <citation type="journal article" date="2016" name="Nat. Commun.">
        <title>Thousands of microbial genomes shed light on interconnected biogeochemical processes in an aquifer system.</title>
        <authorList>
            <person name="Anantharaman K."/>
            <person name="Brown C.T."/>
            <person name="Hug L.A."/>
            <person name="Sharon I."/>
            <person name="Castelle C.J."/>
            <person name="Probst A.J."/>
            <person name="Thomas B.C."/>
            <person name="Singh A."/>
            <person name="Wilkins M.J."/>
            <person name="Karaoz U."/>
            <person name="Brodie E.L."/>
            <person name="Williams K.H."/>
            <person name="Hubbard S.S."/>
            <person name="Banfield J.F."/>
        </authorList>
    </citation>
    <scope>NUCLEOTIDE SEQUENCE [LARGE SCALE GENOMIC DNA]</scope>
</reference>
<dbReference type="STRING" id="1797689.A3F24_00625"/>
<name>A0A1G1Z604_9BACT</name>
<dbReference type="EMBL" id="MHIX01000017">
    <property type="protein sequence ID" value="OGY59340.1"/>
    <property type="molecule type" value="Genomic_DNA"/>
</dbReference>
<gene>
    <name evidence="1" type="ORF">A3F24_00625</name>
</gene>
<evidence type="ECO:0008006" key="3">
    <source>
        <dbReference type="Google" id="ProtNLM"/>
    </source>
</evidence>
<dbReference type="AlphaFoldDB" id="A0A1G1Z604"/>
<evidence type="ECO:0000313" key="1">
    <source>
        <dbReference type="EMBL" id="OGY59340.1"/>
    </source>
</evidence>